<evidence type="ECO:0000313" key="4">
    <source>
        <dbReference type="EMBL" id="CAF2234444.1"/>
    </source>
</evidence>
<feature type="chain" id="PRO_5035618326" evidence="1">
    <location>
        <begin position="22"/>
        <end position="74"/>
    </location>
</feature>
<dbReference type="EMBL" id="CAJNRG010017595">
    <property type="protein sequence ID" value="CAF2234444.1"/>
    <property type="molecule type" value="Genomic_DNA"/>
</dbReference>
<evidence type="ECO:0000313" key="2">
    <source>
        <dbReference type="EMBL" id="CAF1626991.1"/>
    </source>
</evidence>
<evidence type="ECO:0000256" key="1">
    <source>
        <dbReference type="SAM" id="SignalP"/>
    </source>
</evidence>
<dbReference type="Proteomes" id="UP000681967">
    <property type="component" value="Unassembled WGS sequence"/>
</dbReference>
<sequence length="74" mass="7850">MRVLWIFIAILFAMFASSTMAQGTQPSPCIMGGPPMCVTYCITQSCAVGRCDNQQSCICDQCNAGSGPRPPGTK</sequence>
<dbReference type="EMBL" id="CAJOBG010000243">
    <property type="protein sequence ID" value="CAF3783830.1"/>
    <property type="molecule type" value="Genomic_DNA"/>
</dbReference>
<evidence type="ECO:0000313" key="7">
    <source>
        <dbReference type="EMBL" id="CAF4173328.1"/>
    </source>
</evidence>
<comment type="caution">
    <text evidence="6">The sequence shown here is derived from an EMBL/GenBank/DDBJ whole genome shotgun (WGS) entry which is preliminary data.</text>
</comment>
<reference evidence="6" key="1">
    <citation type="submission" date="2021-02" db="EMBL/GenBank/DDBJ databases">
        <authorList>
            <person name="Nowell W R."/>
        </authorList>
    </citation>
    <scope>NUCLEOTIDE SEQUENCE</scope>
</reference>
<dbReference type="Proteomes" id="UP000663842">
    <property type="component" value="Unassembled WGS sequence"/>
</dbReference>
<dbReference type="EMBL" id="CAJOBF010005390">
    <property type="protein sequence ID" value="CAF4173328.1"/>
    <property type="molecule type" value="Genomic_DNA"/>
</dbReference>
<dbReference type="AlphaFoldDB" id="A0A819AFX5"/>
<evidence type="ECO:0000313" key="8">
    <source>
        <dbReference type="Proteomes" id="UP000663866"/>
    </source>
</evidence>
<gene>
    <name evidence="5" type="ORF">BYL167_LOCUS662</name>
    <name evidence="2" type="ORF">CJN711_LOCUS38829</name>
    <name evidence="6" type="ORF">OVN521_LOCUS2927</name>
    <name evidence="7" type="ORF">UXM345_LOCUS26409</name>
    <name evidence="3" type="ORF">WKI299_LOCUS31163</name>
    <name evidence="4" type="ORF">XDN619_LOCUS34505</name>
</gene>
<dbReference type="Proteomes" id="UP000663855">
    <property type="component" value="Unassembled WGS sequence"/>
</dbReference>
<keyword evidence="8" id="KW-1185">Reference proteome</keyword>
<accession>A0A819AFX5</accession>
<evidence type="ECO:0000313" key="5">
    <source>
        <dbReference type="EMBL" id="CAF3757292.1"/>
    </source>
</evidence>
<protein>
    <submittedName>
        <fullName evidence="6">Uncharacterized protein</fullName>
    </submittedName>
</protein>
<organism evidence="6 8">
    <name type="scientific">Rotaria magnacalcarata</name>
    <dbReference type="NCBI Taxonomy" id="392030"/>
    <lineage>
        <taxon>Eukaryota</taxon>
        <taxon>Metazoa</taxon>
        <taxon>Spiralia</taxon>
        <taxon>Gnathifera</taxon>
        <taxon>Rotifera</taxon>
        <taxon>Eurotatoria</taxon>
        <taxon>Bdelloidea</taxon>
        <taxon>Philodinida</taxon>
        <taxon>Philodinidae</taxon>
        <taxon>Rotaria</taxon>
    </lineage>
</organism>
<feature type="signal peptide" evidence="1">
    <location>
        <begin position="1"/>
        <end position="21"/>
    </location>
</feature>
<dbReference type="Proteomes" id="UP000663856">
    <property type="component" value="Unassembled WGS sequence"/>
</dbReference>
<name>A0A819AFX5_9BILA</name>
<dbReference type="EMBL" id="CAJNRF010014158">
    <property type="protein sequence ID" value="CAF2155392.1"/>
    <property type="molecule type" value="Genomic_DNA"/>
</dbReference>
<keyword evidence="1" id="KW-0732">Signal</keyword>
<evidence type="ECO:0000313" key="3">
    <source>
        <dbReference type="EMBL" id="CAF2155392.1"/>
    </source>
</evidence>
<proteinExistence type="predicted"/>
<dbReference type="Proteomes" id="UP000663866">
    <property type="component" value="Unassembled WGS sequence"/>
</dbReference>
<dbReference type="EMBL" id="CAJOBH010000076">
    <property type="protein sequence ID" value="CAF3757292.1"/>
    <property type="molecule type" value="Genomic_DNA"/>
</dbReference>
<dbReference type="EMBL" id="CAJNOV010019031">
    <property type="protein sequence ID" value="CAF1626991.1"/>
    <property type="molecule type" value="Genomic_DNA"/>
</dbReference>
<evidence type="ECO:0000313" key="6">
    <source>
        <dbReference type="EMBL" id="CAF3783830.1"/>
    </source>
</evidence>
<dbReference type="Proteomes" id="UP000663887">
    <property type="component" value="Unassembled WGS sequence"/>
</dbReference>